<evidence type="ECO:0000313" key="1">
    <source>
        <dbReference type="EMBL" id="JAH09312.1"/>
    </source>
</evidence>
<dbReference type="EMBL" id="GBXM01099265">
    <property type="protein sequence ID" value="JAH09312.1"/>
    <property type="molecule type" value="Transcribed_RNA"/>
</dbReference>
<dbReference type="AlphaFoldDB" id="A0A0E9PYH5"/>
<reference evidence="1" key="1">
    <citation type="submission" date="2014-11" db="EMBL/GenBank/DDBJ databases">
        <authorList>
            <person name="Amaro Gonzalez C."/>
        </authorList>
    </citation>
    <scope>NUCLEOTIDE SEQUENCE</scope>
</reference>
<proteinExistence type="predicted"/>
<accession>A0A0E9PYH5</accession>
<organism evidence="1">
    <name type="scientific">Anguilla anguilla</name>
    <name type="common">European freshwater eel</name>
    <name type="synonym">Muraena anguilla</name>
    <dbReference type="NCBI Taxonomy" id="7936"/>
    <lineage>
        <taxon>Eukaryota</taxon>
        <taxon>Metazoa</taxon>
        <taxon>Chordata</taxon>
        <taxon>Craniata</taxon>
        <taxon>Vertebrata</taxon>
        <taxon>Euteleostomi</taxon>
        <taxon>Actinopterygii</taxon>
        <taxon>Neopterygii</taxon>
        <taxon>Teleostei</taxon>
        <taxon>Anguilliformes</taxon>
        <taxon>Anguillidae</taxon>
        <taxon>Anguilla</taxon>
    </lineage>
</organism>
<reference evidence="1" key="2">
    <citation type="journal article" date="2015" name="Fish Shellfish Immunol.">
        <title>Early steps in the European eel (Anguilla anguilla)-Vibrio vulnificus interaction in the gills: Role of the RtxA13 toxin.</title>
        <authorList>
            <person name="Callol A."/>
            <person name="Pajuelo D."/>
            <person name="Ebbesson L."/>
            <person name="Teles M."/>
            <person name="MacKenzie S."/>
            <person name="Amaro C."/>
        </authorList>
    </citation>
    <scope>NUCLEOTIDE SEQUENCE</scope>
</reference>
<sequence>MLPFKNTKLENKMPFQTNIQFSLFYFCRICRTKTM</sequence>
<name>A0A0E9PYH5_ANGAN</name>
<protein>
    <submittedName>
        <fullName evidence="1">Uncharacterized protein</fullName>
    </submittedName>
</protein>